<reference evidence="2 3" key="1">
    <citation type="submission" date="2019-03" db="EMBL/GenBank/DDBJ databases">
        <title>Genomic Encyclopedia of Type Strains, Phase IV (KMG-IV): sequencing the most valuable type-strain genomes for metagenomic binning, comparative biology and taxonomic classification.</title>
        <authorList>
            <person name="Goeker M."/>
        </authorList>
    </citation>
    <scope>NUCLEOTIDE SEQUENCE [LARGE SCALE GENOMIC DNA]</scope>
    <source>
        <strain evidence="2 3">DSM 100556</strain>
    </source>
</reference>
<proteinExistence type="predicted"/>
<dbReference type="InterPro" id="IPR036388">
    <property type="entry name" value="WH-like_DNA-bd_sf"/>
</dbReference>
<dbReference type="InterPro" id="IPR009057">
    <property type="entry name" value="Homeodomain-like_sf"/>
</dbReference>
<organism evidence="2 3">
    <name type="scientific">Kineothrix alysoides</name>
    <dbReference type="NCBI Taxonomy" id="1469948"/>
    <lineage>
        <taxon>Bacteria</taxon>
        <taxon>Bacillati</taxon>
        <taxon>Bacillota</taxon>
        <taxon>Clostridia</taxon>
        <taxon>Lachnospirales</taxon>
        <taxon>Lachnospiraceae</taxon>
        <taxon>Kineothrix</taxon>
    </lineage>
</organism>
<feature type="domain" description="HTH rpiR-type" evidence="1">
    <location>
        <begin position="1"/>
        <end position="77"/>
    </location>
</feature>
<dbReference type="STRING" id="1469948.GCA_000732725_00578"/>
<dbReference type="EMBL" id="SLUO01000012">
    <property type="protein sequence ID" value="TCL56183.1"/>
    <property type="molecule type" value="Genomic_DNA"/>
</dbReference>
<dbReference type="InterPro" id="IPR000281">
    <property type="entry name" value="HTH_RpiR"/>
</dbReference>
<protein>
    <submittedName>
        <fullName evidence="2">RpiR family transcriptional regulator</fullName>
    </submittedName>
</protein>
<accession>A0A4R1QSY9</accession>
<dbReference type="GO" id="GO:0003677">
    <property type="term" value="F:DNA binding"/>
    <property type="evidence" value="ECO:0007669"/>
    <property type="project" value="InterPro"/>
</dbReference>
<keyword evidence="3" id="KW-1185">Reference proteome</keyword>
<gene>
    <name evidence="2" type="ORF">EDD76_11210</name>
</gene>
<dbReference type="GO" id="GO:0097367">
    <property type="term" value="F:carbohydrate derivative binding"/>
    <property type="evidence" value="ECO:0007669"/>
    <property type="project" value="InterPro"/>
</dbReference>
<dbReference type="InterPro" id="IPR047640">
    <property type="entry name" value="RpiR-like"/>
</dbReference>
<dbReference type="SUPFAM" id="SSF46689">
    <property type="entry name" value="Homeodomain-like"/>
    <property type="match status" value="1"/>
</dbReference>
<dbReference type="Pfam" id="PF01418">
    <property type="entry name" value="HTH_6"/>
    <property type="match status" value="1"/>
</dbReference>
<sequence>MFLFQRIEETMMRYTDARHAVGEFIIQEQGNAYKYTISEIAERTYTSKATVVRFAKSMGYDGWKEFMKDYIAEVHYQSLVLCQEKVQVKRELFS</sequence>
<dbReference type="GO" id="GO:0003700">
    <property type="term" value="F:DNA-binding transcription factor activity"/>
    <property type="evidence" value="ECO:0007669"/>
    <property type="project" value="InterPro"/>
</dbReference>
<evidence type="ECO:0000313" key="2">
    <source>
        <dbReference type="EMBL" id="TCL56183.1"/>
    </source>
</evidence>
<name>A0A4R1QSY9_9FIRM</name>
<dbReference type="PROSITE" id="PS51071">
    <property type="entry name" value="HTH_RPIR"/>
    <property type="match status" value="1"/>
</dbReference>
<dbReference type="PANTHER" id="PTHR30514">
    <property type="entry name" value="GLUCOKINASE"/>
    <property type="match status" value="1"/>
</dbReference>
<dbReference type="PANTHER" id="PTHR30514:SF1">
    <property type="entry name" value="HTH-TYPE TRANSCRIPTIONAL REGULATOR HEXR-RELATED"/>
    <property type="match status" value="1"/>
</dbReference>
<dbReference type="RefSeq" id="WP_031389341.1">
    <property type="nucleotide sequence ID" value="NZ_JPNB01000001.1"/>
</dbReference>
<evidence type="ECO:0000313" key="3">
    <source>
        <dbReference type="Proteomes" id="UP000295718"/>
    </source>
</evidence>
<evidence type="ECO:0000259" key="1">
    <source>
        <dbReference type="PROSITE" id="PS51071"/>
    </source>
</evidence>
<comment type="caution">
    <text evidence="2">The sequence shown here is derived from an EMBL/GenBank/DDBJ whole genome shotgun (WGS) entry which is preliminary data.</text>
</comment>
<dbReference type="Proteomes" id="UP000295718">
    <property type="component" value="Unassembled WGS sequence"/>
</dbReference>
<dbReference type="Gene3D" id="1.10.10.10">
    <property type="entry name" value="Winged helix-like DNA-binding domain superfamily/Winged helix DNA-binding domain"/>
    <property type="match status" value="1"/>
</dbReference>
<dbReference type="AlphaFoldDB" id="A0A4R1QSY9"/>